<evidence type="ECO:0000313" key="3">
    <source>
        <dbReference type="Proteomes" id="UP000008827"/>
    </source>
</evidence>
<dbReference type="EnsemblPlants" id="KRG89814">
    <property type="protein sequence ID" value="KRG89814"/>
    <property type="gene ID" value="GLYMA_20G049100"/>
</dbReference>
<dbReference type="Gramene" id="KRG89814">
    <property type="protein sequence ID" value="KRG89814"/>
    <property type="gene ID" value="GLYMA_20G049100"/>
</dbReference>
<gene>
    <name evidence="1" type="ORF">GLYMA_20G049100</name>
</gene>
<protein>
    <submittedName>
        <fullName evidence="1 2">Uncharacterized protein</fullName>
    </submittedName>
</protein>
<dbReference type="EMBL" id="CM000853">
    <property type="protein sequence ID" value="KRG89814.1"/>
    <property type="molecule type" value="Genomic_DNA"/>
</dbReference>
<keyword evidence="3" id="KW-1185">Reference proteome</keyword>
<evidence type="ECO:0000313" key="2">
    <source>
        <dbReference type="EnsemblPlants" id="KRG89814"/>
    </source>
</evidence>
<dbReference type="AlphaFoldDB" id="A0A0R0E7J3"/>
<accession>A0A0R0E7J3</accession>
<evidence type="ECO:0000313" key="1">
    <source>
        <dbReference type="EMBL" id="KRG89814.1"/>
    </source>
</evidence>
<organism evidence="1">
    <name type="scientific">Glycine max</name>
    <name type="common">Soybean</name>
    <name type="synonym">Glycine hispida</name>
    <dbReference type="NCBI Taxonomy" id="3847"/>
    <lineage>
        <taxon>Eukaryota</taxon>
        <taxon>Viridiplantae</taxon>
        <taxon>Streptophyta</taxon>
        <taxon>Embryophyta</taxon>
        <taxon>Tracheophyta</taxon>
        <taxon>Spermatophyta</taxon>
        <taxon>Magnoliopsida</taxon>
        <taxon>eudicotyledons</taxon>
        <taxon>Gunneridae</taxon>
        <taxon>Pentapetalae</taxon>
        <taxon>rosids</taxon>
        <taxon>fabids</taxon>
        <taxon>Fabales</taxon>
        <taxon>Fabaceae</taxon>
        <taxon>Papilionoideae</taxon>
        <taxon>50 kb inversion clade</taxon>
        <taxon>NPAAA clade</taxon>
        <taxon>indigoferoid/millettioid clade</taxon>
        <taxon>Phaseoleae</taxon>
        <taxon>Glycine</taxon>
        <taxon>Glycine subgen. Soja</taxon>
    </lineage>
</organism>
<sequence length="123" mass="14230">MVEAAKPINNVDTSNPMSSIATFTKPLPDISKIEVFIGQNFCRWQECVHTIWTCMELSSLFPLLNLMSLMMPVNFNNGFKPIRKRQQVQINEYHKLLEDLKTENISLPDEFISELLIEKLLES</sequence>
<proteinExistence type="predicted"/>
<name>A0A0R0E7J3_SOYBN</name>
<dbReference type="Proteomes" id="UP000008827">
    <property type="component" value="Chromosome 20"/>
</dbReference>
<dbReference type="InParanoid" id="A0A0R0E7J3"/>
<reference evidence="1 2" key="1">
    <citation type="journal article" date="2010" name="Nature">
        <title>Genome sequence of the palaeopolyploid soybean.</title>
        <authorList>
            <person name="Schmutz J."/>
            <person name="Cannon S.B."/>
            <person name="Schlueter J."/>
            <person name="Ma J."/>
            <person name="Mitros T."/>
            <person name="Nelson W."/>
            <person name="Hyten D.L."/>
            <person name="Song Q."/>
            <person name="Thelen J.J."/>
            <person name="Cheng J."/>
            <person name="Xu D."/>
            <person name="Hellsten U."/>
            <person name="May G.D."/>
            <person name="Yu Y."/>
            <person name="Sakurai T."/>
            <person name="Umezawa T."/>
            <person name="Bhattacharyya M.K."/>
            <person name="Sandhu D."/>
            <person name="Valliyodan B."/>
            <person name="Lindquist E."/>
            <person name="Peto M."/>
            <person name="Grant D."/>
            <person name="Shu S."/>
            <person name="Goodstein D."/>
            <person name="Barry K."/>
            <person name="Futrell-Griggs M."/>
            <person name="Abernathy B."/>
            <person name="Du J."/>
            <person name="Tian Z."/>
            <person name="Zhu L."/>
            <person name="Gill N."/>
            <person name="Joshi T."/>
            <person name="Libault M."/>
            <person name="Sethuraman A."/>
            <person name="Zhang X.-C."/>
            <person name="Shinozaki K."/>
            <person name="Nguyen H.T."/>
            <person name="Wing R.A."/>
            <person name="Cregan P."/>
            <person name="Specht J."/>
            <person name="Grimwood J."/>
            <person name="Rokhsar D."/>
            <person name="Stacey G."/>
            <person name="Shoemaker R.C."/>
            <person name="Jackson S.A."/>
        </authorList>
    </citation>
    <scope>NUCLEOTIDE SEQUENCE</scope>
    <source>
        <strain evidence="2">cv. Williams 82</strain>
        <tissue evidence="1">Callus</tissue>
    </source>
</reference>
<reference evidence="1" key="3">
    <citation type="submission" date="2018-07" db="EMBL/GenBank/DDBJ databases">
        <title>WGS assembly of Glycine max.</title>
        <authorList>
            <person name="Schmutz J."/>
            <person name="Cannon S."/>
            <person name="Schlueter J."/>
            <person name="Ma J."/>
            <person name="Mitros T."/>
            <person name="Nelson W."/>
            <person name="Hyten D."/>
            <person name="Song Q."/>
            <person name="Thelen J."/>
            <person name="Cheng J."/>
            <person name="Xu D."/>
            <person name="Hellsten U."/>
            <person name="May G."/>
            <person name="Yu Y."/>
            <person name="Sakurai T."/>
            <person name="Umezawa T."/>
            <person name="Bhattacharyya M."/>
            <person name="Sandhu D."/>
            <person name="Valliyodan B."/>
            <person name="Lindquist E."/>
            <person name="Peto M."/>
            <person name="Grant D."/>
            <person name="Shu S."/>
            <person name="Goodstein D."/>
            <person name="Barry K."/>
            <person name="Futrell-Griggs M."/>
            <person name="Abernathy B."/>
            <person name="Du J."/>
            <person name="Tian Z."/>
            <person name="Zhu L."/>
            <person name="Gill N."/>
            <person name="Joshi T."/>
            <person name="Libault M."/>
            <person name="Sethuraman A."/>
            <person name="Zhang X."/>
            <person name="Shinozaki K."/>
            <person name="Nguyen H."/>
            <person name="Wing R."/>
            <person name="Cregan P."/>
            <person name="Specht J."/>
            <person name="Grimwood J."/>
            <person name="Rokhsar D."/>
            <person name="Stacey G."/>
            <person name="Shoemaker R."/>
            <person name="Jackson S."/>
        </authorList>
    </citation>
    <scope>NUCLEOTIDE SEQUENCE</scope>
    <source>
        <tissue evidence="1">Callus</tissue>
    </source>
</reference>
<reference evidence="2" key="2">
    <citation type="submission" date="2018-02" db="UniProtKB">
        <authorList>
            <consortium name="EnsemblPlants"/>
        </authorList>
    </citation>
    <scope>IDENTIFICATION</scope>
    <source>
        <strain evidence="2">Williams 82</strain>
    </source>
</reference>